<keyword evidence="1" id="KW-1133">Transmembrane helix</keyword>
<evidence type="ECO:0000313" key="3">
    <source>
        <dbReference type="Proteomes" id="UP000215459"/>
    </source>
</evidence>
<protein>
    <submittedName>
        <fullName evidence="2">Uncharacterized protein</fullName>
    </submittedName>
</protein>
<keyword evidence="3" id="KW-1185">Reference proteome</keyword>
<feature type="transmembrane region" description="Helical" evidence="1">
    <location>
        <begin position="5"/>
        <end position="21"/>
    </location>
</feature>
<accession>A0A235B3S9</accession>
<keyword evidence="1" id="KW-0812">Transmembrane</keyword>
<dbReference type="AlphaFoldDB" id="A0A235B3S9"/>
<feature type="transmembrane region" description="Helical" evidence="1">
    <location>
        <begin position="54"/>
        <end position="71"/>
    </location>
</feature>
<proteinExistence type="predicted"/>
<gene>
    <name evidence="2" type="ORF">CHM34_13480</name>
</gene>
<dbReference type="RefSeq" id="WP_094265142.1">
    <property type="nucleotide sequence ID" value="NZ_NOWF01000008.1"/>
</dbReference>
<dbReference type="OrthoDB" id="2990061at2"/>
<comment type="caution">
    <text evidence="2">The sequence shown here is derived from an EMBL/GenBank/DDBJ whole genome shotgun (WGS) entry which is preliminary data.</text>
</comment>
<name>A0A235B3S9_9BACL</name>
<dbReference type="Proteomes" id="UP000215459">
    <property type="component" value="Unassembled WGS sequence"/>
</dbReference>
<dbReference type="EMBL" id="NOWF01000008">
    <property type="protein sequence ID" value="OYD06944.1"/>
    <property type="molecule type" value="Genomic_DNA"/>
</dbReference>
<organism evidence="2 3">
    <name type="scientific">Paludifilum halophilum</name>
    <dbReference type="NCBI Taxonomy" id="1642702"/>
    <lineage>
        <taxon>Bacteria</taxon>
        <taxon>Bacillati</taxon>
        <taxon>Bacillota</taxon>
        <taxon>Bacilli</taxon>
        <taxon>Bacillales</taxon>
        <taxon>Thermoactinomycetaceae</taxon>
        <taxon>Paludifilum</taxon>
    </lineage>
</organism>
<evidence type="ECO:0000256" key="1">
    <source>
        <dbReference type="SAM" id="Phobius"/>
    </source>
</evidence>
<reference evidence="2 3" key="1">
    <citation type="submission" date="2017-07" db="EMBL/GenBank/DDBJ databases">
        <title>The genome sequence of Paludifilum halophilum highlights mechanisms for microbial adaptation to high salt environemnts.</title>
        <authorList>
            <person name="Belbahri L."/>
        </authorList>
    </citation>
    <scope>NUCLEOTIDE SEQUENCE [LARGE SCALE GENOMIC DNA]</scope>
    <source>
        <strain evidence="2 3">DSM 102817</strain>
    </source>
</reference>
<keyword evidence="1" id="KW-0472">Membrane</keyword>
<evidence type="ECO:0000313" key="2">
    <source>
        <dbReference type="EMBL" id="OYD06944.1"/>
    </source>
</evidence>
<sequence length="99" mass="11330">MIQILYGAIVVIFLAMGGYHLQENPPFAVHNLVIALYFFIILFEFRGKPFSRGIYMLLAFLLLGNAGIQFFYAENNAISGLISLFFAYFALQARRRINQ</sequence>
<feature type="transmembrane region" description="Helical" evidence="1">
    <location>
        <begin position="77"/>
        <end position="93"/>
    </location>
</feature>
<feature type="transmembrane region" description="Helical" evidence="1">
    <location>
        <begin position="27"/>
        <end position="45"/>
    </location>
</feature>